<keyword evidence="2" id="KW-0548">Nucleotidyltransferase</keyword>
<proteinExistence type="predicted"/>
<sequence length="268" mass="29179">MSNDDMLNRSLPLLTEAGIDKLASSRVVVAGCGGVGGAMALTLCRMGVQSFKLADPGAFDPPDMNRQWAATGASLGRNKALVYRELILDLNPRAKVEIFVEGITDHNQDEFLSGADILVDCLDANVPHSLRESIHRQARERGVFSVVGPIMGFGCFALCSSPQGLGMEYWTQTLKMAKEQGTLPRIFDEIFVPQHMQAIVRSLEIGKVPTVAVGPLIATSLLATECVNHLLHDLVPGFREPIVLPKVMFFDLNRMNHRIIDVSEGALA</sequence>
<dbReference type="Proteomes" id="UP000825591">
    <property type="component" value="Chromosome"/>
</dbReference>
<reference evidence="2 3" key="1">
    <citation type="submission" date="2021-08" db="EMBL/GenBank/DDBJ databases">
        <title>Bactericidal Effect of Pseudomonas oryziphila sp. nov., a novel Pseudomonas Species Against Xanthomonas oryzae Reduces Disease Severity of Bacterial Leaf Streak of Rice.</title>
        <authorList>
            <person name="Yang R."/>
            <person name="Li S."/>
            <person name="Li Y."/>
            <person name="Yan Y."/>
            <person name="Fang Y."/>
            <person name="Zou L."/>
            <person name="Chen G."/>
        </authorList>
    </citation>
    <scope>NUCLEOTIDE SEQUENCE [LARGE SCALE GENOMIC DNA]</scope>
    <source>
        <strain evidence="2 3">DSM 17497</strain>
    </source>
</reference>
<dbReference type="InterPro" id="IPR000594">
    <property type="entry name" value="ThiF_NAD_FAD-bd"/>
</dbReference>
<accession>A0ABX9AYV6</accession>
<organism evidence="2 3">
    <name type="scientific">Pseudomonas mosselii</name>
    <dbReference type="NCBI Taxonomy" id="78327"/>
    <lineage>
        <taxon>Bacteria</taxon>
        <taxon>Pseudomonadati</taxon>
        <taxon>Pseudomonadota</taxon>
        <taxon>Gammaproteobacteria</taxon>
        <taxon>Pseudomonadales</taxon>
        <taxon>Pseudomonadaceae</taxon>
        <taxon>Pseudomonas</taxon>
    </lineage>
</organism>
<feature type="domain" description="THIF-type NAD/FAD binding fold" evidence="1">
    <location>
        <begin position="10"/>
        <end position="262"/>
    </location>
</feature>
<evidence type="ECO:0000313" key="2">
    <source>
        <dbReference type="EMBL" id="QZP26256.1"/>
    </source>
</evidence>
<dbReference type="Gene3D" id="3.40.50.720">
    <property type="entry name" value="NAD(P)-binding Rossmann-like Domain"/>
    <property type="match status" value="1"/>
</dbReference>
<dbReference type="PANTHER" id="PTHR43267:SF1">
    <property type="entry name" value="TRNA THREONYLCARBAMOYLADENOSINE DEHYDRATASE"/>
    <property type="match status" value="1"/>
</dbReference>
<evidence type="ECO:0000259" key="1">
    <source>
        <dbReference type="Pfam" id="PF00899"/>
    </source>
</evidence>
<evidence type="ECO:0000313" key="3">
    <source>
        <dbReference type="Proteomes" id="UP000825591"/>
    </source>
</evidence>
<dbReference type="PANTHER" id="PTHR43267">
    <property type="entry name" value="TRNA THREONYLCARBAMOYLADENOSINE DEHYDRATASE"/>
    <property type="match status" value="1"/>
</dbReference>
<dbReference type="RefSeq" id="WP_051555649.1">
    <property type="nucleotide sequence ID" value="NZ_CP081966.1"/>
</dbReference>
<dbReference type="InterPro" id="IPR035985">
    <property type="entry name" value="Ubiquitin-activating_enz"/>
</dbReference>
<dbReference type="InterPro" id="IPR045886">
    <property type="entry name" value="ThiF/MoeB/HesA"/>
</dbReference>
<dbReference type="CDD" id="cd01483">
    <property type="entry name" value="E1_enzyme_family"/>
    <property type="match status" value="1"/>
</dbReference>
<protein>
    <submittedName>
        <fullName evidence="2">ThiF family adenylyltransferase</fullName>
    </submittedName>
</protein>
<dbReference type="GO" id="GO:0016779">
    <property type="term" value="F:nucleotidyltransferase activity"/>
    <property type="evidence" value="ECO:0007669"/>
    <property type="project" value="UniProtKB-KW"/>
</dbReference>
<name>A0ABX9AYV6_9PSED</name>
<dbReference type="Pfam" id="PF00899">
    <property type="entry name" value="ThiF"/>
    <property type="match status" value="1"/>
</dbReference>
<dbReference type="SUPFAM" id="SSF69572">
    <property type="entry name" value="Activating enzymes of the ubiquitin-like proteins"/>
    <property type="match status" value="1"/>
</dbReference>
<dbReference type="EMBL" id="CP081966">
    <property type="protein sequence ID" value="QZP26256.1"/>
    <property type="molecule type" value="Genomic_DNA"/>
</dbReference>
<keyword evidence="3" id="KW-1185">Reference proteome</keyword>
<gene>
    <name evidence="2" type="ORF">K5H97_26295</name>
</gene>
<keyword evidence="2" id="KW-0808">Transferase</keyword>